<evidence type="ECO:0000313" key="4">
    <source>
        <dbReference type="Proteomes" id="UP001549110"/>
    </source>
</evidence>
<dbReference type="SMART" id="SM00046">
    <property type="entry name" value="DAGKc"/>
    <property type="match status" value="1"/>
</dbReference>
<protein>
    <recommendedName>
        <fullName evidence="2">DAGKc domain-containing protein</fullName>
    </recommendedName>
</protein>
<name>A0ABV2EDX4_9CAUL</name>
<keyword evidence="4" id="KW-1185">Reference proteome</keyword>
<feature type="domain" description="DAGKc" evidence="2">
    <location>
        <begin position="42"/>
        <end position="136"/>
    </location>
</feature>
<dbReference type="InterPro" id="IPR017438">
    <property type="entry name" value="ATP-NAD_kinase_N"/>
</dbReference>
<dbReference type="Proteomes" id="UP001549110">
    <property type="component" value="Unassembled WGS sequence"/>
</dbReference>
<dbReference type="InterPro" id="IPR001206">
    <property type="entry name" value="Diacylglycerol_kinase_cat_dom"/>
</dbReference>
<evidence type="ECO:0000259" key="2">
    <source>
        <dbReference type="PROSITE" id="PS50146"/>
    </source>
</evidence>
<dbReference type="RefSeq" id="WP_354297082.1">
    <property type="nucleotide sequence ID" value="NZ_JBEPLU010000001.1"/>
</dbReference>
<proteinExistence type="predicted"/>
<dbReference type="InterPro" id="IPR016064">
    <property type="entry name" value="NAD/diacylglycerol_kinase_sf"/>
</dbReference>
<evidence type="ECO:0000256" key="1">
    <source>
        <dbReference type="SAM" id="MobiDB-lite"/>
    </source>
</evidence>
<dbReference type="Gene3D" id="3.40.50.10330">
    <property type="entry name" value="Probable inorganic polyphosphate/atp-NAD kinase, domain 1"/>
    <property type="match status" value="1"/>
</dbReference>
<dbReference type="SUPFAM" id="SSF111331">
    <property type="entry name" value="NAD kinase/diacylglycerol kinase-like"/>
    <property type="match status" value="1"/>
</dbReference>
<organism evidence="3 4">
    <name type="scientific">Phenylobacterium koreense</name>
    <dbReference type="NCBI Taxonomy" id="266125"/>
    <lineage>
        <taxon>Bacteria</taxon>
        <taxon>Pseudomonadati</taxon>
        <taxon>Pseudomonadota</taxon>
        <taxon>Alphaproteobacteria</taxon>
        <taxon>Caulobacterales</taxon>
        <taxon>Caulobacteraceae</taxon>
        <taxon>Phenylobacterium</taxon>
    </lineage>
</organism>
<gene>
    <name evidence="3" type="ORF">ABID41_000318</name>
</gene>
<dbReference type="PROSITE" id="PS50146">
    <property type="entry name" value="DAGK"/>
    <property type="match status" value="1"/>
</dbReference>
<evidence type="ECO:0000313" key="3">
    <source>
        <dbReference type="EMBL" id="MET3525223.1"/>
    </source>
</evidence>
<comment type="caution">
    <text evidence="3">The sequence shown here is derived from an EMBL/GenBank/DDBJ whole genome shotgun (WGS) entry which is preliminary data.</text>
</comment>
<dbReference type="Pfam" id="PF00781">
    <property type="entry name" value="DAGK_cat"/>
    <property type="match status" value="1"/>
</dbReference>
<accession>A0ABV2EDX4</accession>
<feature type="region of interest" description="Disordered" evidence="1">
    <location>
        <begin position="12"/>
        <end position="33"/>
    </location>
</feature>
<reference evidence="3 4" key="1">
    <citation type="submission" date="2024-06" db="EMBL/GenBank/DDBJ databases">
        <title>Genomic Encyclopedia of Type Strains, Phase IV (KMG-IV): sequencing the most valuable type-strain genomes for metagenomic binning, comparative biology and taxonomic classification.</title>
        <authorList>
            <person name="Goeker M."/>
        </authorList>
    </citation>
    <scope>NUCLEOTIDE SEQUENCE [LARGE SCALE GENOMIC DNA]</scope>
    <source>
        <strain evidence="3 4">DSM 17809</strain>
    </source>
</reference>
<sequence length="309" mass="32716">MALALKSVGVIRNPRSHGNRGATPADGPDGVRQVEPMTPAALARDLRDFAADGVDLIVVDGGDGTVREVLSALPAAYGEVMPTLAILPSGKTNILALDLGAKGGWSLEAALRKAREPEPAYKFRSPLEITWADGGRAPVRGFVFGMGAFVKATQMAQSVHRMGAYHSLAVGMTIAGAATGALFGGARDVWRQGVKVDARLDDEPFRNGARFVLMATTLKRLPFGLKPFGPPTDEMKVLDVDAPPSKLALAIPPILAGKKPAWLERNGYRRRAAERLSVASADPVIVDGEIFPGGEVIVRKGPTLRFLAP</sequence>
<dbReference type="EMBL" id="JBEPLU010000001">
    <property type="protein sequence ID" value="MET3525223.1"/>
    <property type="molecule type" value="Genomic_DNA"/>
</dbReference>